<sequence>GNFLNLRIDRPARNTKQPSGLSLAALEEISQPQLLNSELSAREKIVVAFGCAYLEKLSTTDSRPKDDIVRVEALILQVIALKI</sequence>
<name>A0A428RJL0_9HYPO</name>
<feature type="non-terminal residue" evidence="1">
    <location>
        <position position="1"/>
    </location>
</feature>
<dbReference type="EMBL" id="NIZV01001073">
    <property type="protein sequence ID" value="RSL77717.1"/>
    <property type="molecule type" value="Genomic_DNA"/>
</dbReference>
<proteinExistence type="predicted"/>
<keyword evidence="2" id="KW-1185">Reference proteome</keyword>
<dbReference type="Proteomes" id="UP000288429">
    <property type="component" value="Unassembled WGS sequence"/>
</dbReference>
<accession>A0A428RJL0</accession>
<comment type="caution">
    <text evidence="1">The sequence shown here is derived from an EMBL/GenBank/DDBJ whole genome shotgun (WGS) entry which is preliminary data.</text>
</comment>
<dbReference type="AlphaFoldDB" id="A0A428RJL0"/>
<reference evidence="1 2" key="1">
    <citation type="submission" date="2017-06" db="EMBL/GenBank/DDBJ databases">
        <title>Cmopartive genomic analysis of Ambrosia Fusariam Clade fungi.</title>
        <authorList>
            <person name="Stajich J.E."/>
            <person name="Carrillo J."/>
            <person name="Kijimoto T."/>
            <person name="Eskalen A."/>
            <person name="O'Donnell K."/>
            <person name="Kasson M."/>
        </authorList>
    </citation>
    <scope>NUCLEOTIDE SEQUENCE [LARGE SCALE GENOMIC DNA]</scope>
    <source>
        <strain evidence="1 2">NRRL 20438</strain>
    </source>
</reference>
<protein>
    <submittedName>
        <fullName evidence="1">Uncharacterized protein</fullName>
    </submittedName>
</protein>
<gene>
    <name evidence="1" type="ORF">CDV31_017314</name>
</gene>
<evidence type="ECO:0000313" key="2">
    <source>
        <dbReference type="Proteomes" id="UP000288429"/>
    </source>
</evidence>
<organism evidence="1 2">
    <name type="scientific">Fusarium ambrosium</name>
    <dbReference type="NCBI Taxonomy" id="131363"/>
    <lineage>
        <taxon>Eukaryota</taxon>
        <taxon>Fungi</taxon>
        <taxon>Dikarya</taxon>
        <taxon>Ascomycota</taxon>
        <taxon>Pezizomycotina</taxon>
        <taxon>Sordariomycetes</taxon>
        <taxon>Hypocreomycetidae</taxon>
        <taxon>Hypocreales</taxon>
        <taxon>Nectriaceae</taxon>
        <taxon>Fusarium</taxon>
        <taxon>Fusarium solani species complex</taxon>
    </lineage>
</organism>
<evidence type="ECO:0000313" key="1">
    <source>
        <dbReference type="EMBL" id="RSL77717.1"/>
    </source>
</evidence>